<evidence type="ECO:0000313" key="2">
    <source>
        <dbReference type="Proteomes" id="UP001150538"/>
    </source>
</evidence>
<dbReference type="Gene3D" id="3.40.50.1000">
    <property type="entry name" value="HAD superfamily/HAD-like"/>
    <property type="match status" value="2"/>
</dbReference>
<dbReference type="GO" id="GO:0046474">
    <property type="term" value="P:glycerophospholipid biosynthetic process"/>
    <property type="evidence" value="ECO:0007669"/>
    <property type="project" value="TreeGrafter"/>
</dbReference>
<dbReference type="InterPro" id="IPR006353">
    <property type="entry name" value="HAD-SF_hydro_IIA_CECR5"/>
</dbReference>
<dbReference type="InterPro" id="IPR023214">
    <property type="entry name" value="HAD_sf"/>
</dbReference>
<dbReference type="Proteomes" id="UP001150538">
    <property type="component" value="Unassembled WGS sequence"/>
</dbReference>
<dbReference type="Pfam" id="PF13242">
    <property type="entry name" value="Hydrolase_like"/>
    <property type="match status" value="1"/>
</dbReference>
<dbReference type="GO" id="GO:0005739">
    <property type="term" value="C:mitochondrion"/>
    <property type="evidence" value="ECO:0007669"/>
    <property type="project" value="TreeGrafter"/>
</dbReference>
<keyword evidence="2" id="KW-1185">Reference proteome</keyword>
<protein>
    <submittedName>
        <fullName evidence="1">Uncharacterized protein</fullName>
    </submittedName>
</protein>
<dbReference type="PANTHER" id="PTHR14269">
    <property type="entry name" value="CDP-DIACYLGLYCEROL--GLYCEROL-3-PHOSPHATE 3-PHOSPHATIDYLTRANSFERASE-RELATED"/>
    <property type="match status" value="1"/>
</dbReference>
<proteinExistence type="predicted"/>
<dbReference type="SUPFAM" id="SSF56784">
    <property type="entry name" value="HAD-like"/>
    <property type="match status" value="1"/>
</dbReference>
<reference evidence="1" key="1">
    <citation type="submission" date="2022-07" db="EMBL/GenBank/DDBJ databases">
        <title>Phylogenomic reconstructions and comparative analyses of Kickxellomycotina fungi.</title>
        <authorList>
            <person name="Reynolds N.K."/>
            <person name="Stajich J.E."/>
            <person name="Barry K."/>
            <person name="Grigoriev I.V."/>
            <person name="Crous P."/>
            <person name="Smith M.E."/>
        </authorList>
    </citation>
    <scope>NUCLEOTIDE SEQUENCE</scope>
    <source>
        <strain evidence="1">NBRC 100468</strain>
    </source>
</reference>
<name>A0A9W7ZYN5_9FUNG</name>
<dbReference type="PANTHER" id="PTHR14269:SF4">
    <property type="entry name" value="CAT EYE SYNDROME CRITICAL REGION PROTEIN 5"/>
    <property type="match status" value="1"/>
</dbReference>
<dbReference type="EMBL" id="JANBPU010000028">
    <property type="protein sequence ID" value="KAJ1919340.1"/>
    <property type="molecule type" value="Genomic_DNA"/>
</dbReference>
<comment type="caution">
    <text evidence="1">The sequence shown here is derived from an EMBL/GenBank/DDBJ whole genome shotgun (WGS) entry which is preliminary data.</text>
</comment>
<dbReference type="OrthoDB" id="10251048at2759"/>
<dbReference type="Pfam" id="PF13344">
    <property type="entry name" value="Hydrolase_6"/>
    <property type="match status" value="1"/>
</dbReference>
<dbReference type="InterPro" id="IPR036412">
    <property type="entry name" value="HAD-like_sf"/>
</dbReference>
<sequence>MIDKTQTKEMIAKLLKRRSLFTITPPPMLIQQEPPKPLYTKGAIVFDIDGVLLKGKTAIPEAIDTLKVLGGQNEMGKRIPFLLLTNGGGVSEEEKAKELSKTLDFPIMPEQVILSHTPMKALVPEYKDKLIMVVGGKNRSCVRIAKMYGFTKVCTPNDVYNWNKAVWPFMDAPPQEELPSDPEDEANADYSKEKIHAVMIFHDPRDYGRDLQIVYDVLKSKDGILGNGYMDSGEQSVPLYCSNADLIWSNDFVSPRFGQGAFHVCLHGIWDKTSGNDQDKLEKRLFGKPFQVQYEFAEKCLDKLISSQAGDSEASTSAADTDGVKRNVYAIGDNPLSDIDGAHNYGWNSVLVRTGVYTEATKHKYADSKPTQIVDNVGDAIKWILENEAARED</sequence>
<accession>A0A9W7ZYN5</accession>
<dbReference type="AlphaFoldDB" id="A0A9W7ZYN5"/>
<evidence type="ECO:0000313" key="1">
    <source>
        <dbReference type="EMBL" id="KAJ1919340.1"/>
    </source>
</evidence>
<organism evidence="1 2">
    <name type="scientific">Mycoemilia scoparia</name>
    <dbReference type="NCBI Taxonomy" id="417184"/>
    <lineage>
        <taxon>Eukaryota</taxon>
        <taxon>Fungi</taxon>
        <taxon>Fungi incertae sedis</taxon>
        <taxon>Zoopagomycota</taxon>
        <taxon>Kickxellomycotina</taxon>
        <taxon>Kickxellomycetes</taxon>
        <taxon>Kickxellales</taxon>
        <taxon>Kickxellaceae</taxon>
        <taxon>Mycoemilia</taxon>
    </lineage>
</organism>
<dbReference type="InterPro" id="IPR050324">
    <property type="entry name" value="CDP-alcohol_PTase-I"/>
</dbReference>
<dbReference type="NCBIfam" id="TIGR01456">
    <property type="entry name" value="CECR5"/>
    <property type="match status" value="1"/>
</dbReference>
<dbReference type="NCBIfam" id="TIGR01460">
    <property type="entry name" value="HAD-SF-IIA"/>
    <property type="match status" value="1"/>
</dbReference>
<gene>
    <name evidence="1" type="ORF">H4219_002028</name>
</gene>
<dbReference type="InterPro" id="IPR006357">
    <property type="entry name" value="HAD-SF_hydro_IIA"/>
</dbReference>